<organism evidence="11 12">
    <name type="scientific">Exidia glandulosa HHB12029</name>
    <dbReference type="NCBI Taxonomy" id="1314781"/>
    <lineage>
        <taxon>Eukaryota</taxon>
        <taxon>Fungi</taxon>
        <taxon>Dikarya</taxon>
        <taxon>Basidiomycota</taxon>
        <taxon>Agaricomycotina</taxon>
        <taxon>Agaricomycetes</taxon>
        <taxon>Auriculariales</taxon>
        <taxon>Exidiaceae</taxon>
        <taxon>Exidia</taxon>
    </lineage>
</organism>
<accession>A0A165FER9</accession>
<dbReference type="SUPFAM" id="SSF55486">
    <property type="entry name" value="Metalloproteases ('zincins'), catalytic domain"/>
    <property type="match status" value="1"/>
</dbReference>
<sequence length="315" mass="33614">MLRLVIAAALTSAALAARSPMPRSCGSTLSTEKKLAAEAHFSSLRTSSADSQTHALVTYSPVIPVYFHVIQANDTLEGGSVPASQIQAQIDTLNADYAATGLSFTLAGTDYTTNTVWFTELGPSTVFQASAKNQLRKGGANALNVYTVGFQKGTGAGLLGYTTMPADYASDPSDDGSVIMYSSLPGGTYTDYNEGRTLTHEVGHWVGLYHTFEGGCDGDGDYVDDTPAEATPAFYCPVGRDTCTSAGVDPIRNYTYDSCMNQFTPGQIARMQSQIALYRNITSIYDLDNSATVQLCVDSEHDSHCDYTDGVCPRV</sequence>
<feature type="signal peptide" evidence="9">
    <location>
        <begin position="1"/>
        <end position="16"/>
    </location>
</feature>
<dbReference type="PANTHER" id="PTHR47466:SF1">
    <property type="entry name" value="METALLOPROTEASE MEP1 (AFU_ORTHOLOGUE AFUA_1G07730)-RELATED"/>
    <property type="match status" value="1"/>
</dbReference>
<evidence type="ECO:0000256" key="6">
    <source>
        <dbReference type="ARBA" id="ARBA00022833"/>
    </source>
</evidence>
<dbReference type="InParanoid" id="A0A165FER9"/>
<dbReference type="STRING" id="1314781.A0A165FER9"/>
<keyword evidence="6" id="KW-0862">Zinc</keyword>
<evidence type="ECO:0000256" key="7">
    <source>
        <dbReference type="ARBA" id="ARBA00023049"/>
    </source>
</evidence>
<keyword evidence="5" id="KW-0378">Hydrolase</keyword>
<feature type="domain" description="Peptidase M43 pregnancy-associated plasma-A" evidence="10">
    <location>
        <begin position="188"/>
        <end position="275"/>
    </location>
</feature>
<dbReference type="Pfam" id="PF05572">
    <property type="entry name" value="Peptidase_M43"/>
    <property type="match status" value="1"/>
</dbReference>
<dbReference type="Proteomes" id="UP000077266">
    <property type="component" value="Unassembled WGS sequence"/>
</dbReference>
<keyword evidence="2" id="KW-0645">Protease</keyword>
<feature type="chain" id="PRO_5007857717" evidence="9">
    <location>
        <begin position="17"/>
        <end position="315"/>
    </location>
</feature>
<keyword evidence="12" id="KW-1185">Reference proteome</keyword>
<dbReference type="PANTHER" id="PTHR47466">
    <property type="match status" value="1"/>
</dbReference>
<dbReference type="GO" id="GO:0008237">
    <property type="term" value="F:metallopeptidase activity"/>
    <property type="evidence" value="ECO:0007669"/>
    <property type="project" value="UniProtKB-KW"/>
</dbReference>
<dbReference type="CDD" id="cd04275">
    <property type="entry name" value="ZnMc_pappalysin_like"/>
    <property type="match status" value="1"/>
</dbReference>
<dbReference type="GO" id="GO:0006508">
    <property type="term" value="P:proteolysis"/>
    <property type="evidence" value="ECO:0007669"/>
    <property type="project" value="UniProtKB-KW"/>
</dbReference>
<dbReference type="AlphaFoldDB" id="A0A165FER9"/>
<evidence type="ECO:0000256" key="3">
    <source>
        <dbReference type="ARBA" id="ARBA00022723"/>
    </source>
</evidence>
<reference evidence="11 12" key="1">
    <citation type="journal article" date="2016" name="Mol. Biol. Evol.">
        <title>Comparative Genomics of Early-Diverging Mushroom-Forming Fungi Provides Insights into the Origins of Lignocellulose Decay Capabilities.</title>
        <authorList>
            <person name="Nagy L.G."/>
            <person name="Riley R."/>
            <person name="Tritt A."/>
            <person name="Adam C."/>
            <person name="Daum C."/>
            <person name="Floudas D."/>
            <person name="Sun H."/>
            <person name="Yadav J.S."/>
            <person name="Pangilinan J."/>
            <person name="Larsson K.H."/>
            <person name="Matsuura K."/>
            <person name="Barry K."/>
            <person name="Labutti K."/>
            <person name="Kuo R."/>
            <person name="Ohm R.A."/>
            <person name="Bhattacharya S.S."/>
            <person name="Shirouzu T."/>
            <person name="Yoshinaga Y."/>
            <person name="Martin F.M."/>
            <person name="Grigoriev I.V."/>
            <person name="Hibbett D.S."/>
        </authorList>
    </citation>
    <scope>NUCLEOTIDE SEQUENCE [LARGE SCALE GENOMIC DNA]</scope>
    <source>
        <strain evidence="11 12">HHB12029</strain>
    </source>
</reference>
<dbReference type="OrthoDB" id="536211at2759"/>
<dbReference type="EMBL" id="KV426087">
    <property type="protein sequence ID" value="KZV88873.1"/>
    <property type="molecule type" value="Genomic_DNA"/>
</dbReference>
<evidence type="ECO:0000313" key="11">
    <source>
        <dbReference type="EMBL" id="KZV88873.1"/>
    </source>
</evidence>
<evidence type="ECO:0000313" key="12">
    <source>
        <dbReference type="Proteomes" id="UP000077266"/>
    </source>
</evidence>
<evidence type="ECO:0000256" key="1">
    <source>
        <dbReference type="ARBA" id="ARBA00008721"/>
    </source>
</evidence>
<evidence type="ECO:0000256" key="5">
    <source>
        <dbReference type="ARBA" id="ARBA00022801"/>
    </source>
</evidence>
<dbReference type="InterPro" id="IPR024079">
    <property type="entry name" value="MetalloPept_cat_dom_sf"/>
</dbReference>
<evidence type="ECO:0000259" key="10">
    <source>
        <dbReference type="Pfam" id="PF05572"/>
    </source>
</evidence>
<protein>
    <submittedName>
        <fullName evidence="11">Zincin</fullName>
    </submittedName>
</protein>
<comment type="similarity">
    <text evidence="1">Belongs to the peptidase M43B family.</text>
</comment>
<evidence type="ECO:0000256" key="4">
    <source>
        <dbReference type="ARBA" id="ARBA00022729"/>
    </source>
</evidence>
<keyword evidence="7" id="KW-0482">Metalloprotease</keyword>
<keyword evidence="3" id="KW-0479">Metal-binding</keyword>
<keyword evidence="4 9" id="KW-0732">Signal</keyword>
<name>A0A165FER9_EXIGL</name>
<evidence type="ECO:0000256" key="8">
    <source>
        <dbReference type="ARBA" id="ARBA00023157"/>
    </source>
</evidence>
<keyword evidence="8" id="KW-1015">Disulfide bond</keyword>
<gene>
    <name evidence="11" type="ORF">EXIGLDRAFT_711347</name>
</gene>
<evidence type="ECO:0000256" key="9">
    <source>
        <dbReference type="SAM" id="SignalP"/>
    </source>
</evidence>
<dbReference type="InterPro" id="IPR008754">
    <property type="entry name" value="Peptidase_M43"/>
</dbReference>
<dbReference type="GO" id="GO:0046872">
    <property type="term" value="F:metal ion binding"/>
    <property type="evidence" value="ECO:0007669"/>
    <property type="project" value="UniProtKB-KW"/>
</dbReference>
<evidence type="ECO:0000256" key="2">
    <source>
        <dbReference type="ARBA" id="ARBA00022670"/>
    </source>
</evidence>
<proteinExistence type="inferred from homology"/>
<dbReference type="Gene3D" id="3.40.390.10">
    <property type="entry name" value="Collagenase (Catalytic Domain)"/>
    <property type="match status" value="1"/>
</dbReference>